<evidence type="ECO:0000256" key="2">
    <source>
        <dbReference type="ARBA" id="ARBA00022515"/>
    </source>
</evidence>
<keyword evidence="3 12" id="KW-0808">Transferase</keyword>
<dbReference type="FunFam" id="3.90.580.10:FF:000001">
    <property type="entry name" value="DNA primase"/>
    <property type="match status" value="1"/>
</dbReference>
<dbReference type="GO" id="GO:0006269">
    <property type="term" value="P:DNA replication, synthesis of primer"/>
    <property type="evidence" value="ECO:0007669"/>
    <property type="project" value="UniProtKB-UniRule"/>
</dbReference>
<protein>
    <recommendedName>
        <fullName evidence="12 13">DNA primase</fullName>
        <ecNumber evidence="12">2.7.7.101</ecNumber>
    </recommendedName>
</protein>
<name>A0A4V2UV81_9BACL</name>
<evidence type="ECO:0000256" key="12">
    <source>
        <dbReference type="HAMAP-Rule" id="MF_00974"/>
    </source>
</evidence>
<evidence type="ECO:0000256" key="5">
    <source>
        <dbReference type="ARBA" id="ARBA00022705"/>
    </source>
</evidence>
<dbReference type="FunFam" id="3.90.980.10:FF:000001">
    <property type="entry name" value="DNA primase"/>
    <property type="match status" value="1"/>
</dbReference>
<keyword evidence="1 12" id="KW-0240">DNA-directed RNA polymerase</keyword>
<dbReference type="SUPFAM" id="SSF56731">
    <property type="entry name" value="DNA primase core"/>
    <property type="match status" value="1"/>
</dbReference>
<dbReference type="AlphaFoldDB" id="A0A4V2UV81"/>
<dbReference type="InterPro" id="IPR050219">
    <property type="entry name" value="DnaG_primase"/>
</dbReference>
<dbReference type="GO" id="GO:1990077">
    <property type="term" value="C:primosome complex"/>
    <property type="evidence" value="ECO:0007669"/>
    <property type="project" value="UniProtKB-KW"/>
</dbReference>
<dbReference type="EMBL" id="SMAG01000003">
    <property type="protein sequence ID" value="TCS94747.1"/>
    <property type="molecule type" value="Genomic_DNA"/>
</dbReference>
<keyword evidence="8 12" id="KW-0862">Zinc</keyword>
<dbReference type="GO" id="GO:0003677">
    <property type="term" value="F:DNA binding"/>
    <property type="evidence" value="ECO:0007669"/>
    <property type="project" value="UniProtKB-KW"/>
</dbReference>
<dbReference type="PANTHER" id="PTHR30313:SF2">
    <property type="entry name" value="DNA PRIMASE"/>
    <property type="match status" value="1"/>
</dbReference>
<comment type="caution">
    <text evidence="16">The sequence shown here is derived from an EMBL/GenBank/DDBJ whole genome shotgun (WGS) entry which is preliminary data.</text>
</comment>
<dbReference type="InterPro" id="IPR034151">
    <property type="entry name" value="TOPRIM_DnaG_bac"/>
</dbReference>
<gene>
    <name evidence="12" type="primary">dnaG</name>
    <name evidence="16" type="ORF">EDD58_103165</name>
</gene>
<keyword evidence="7 12" id="KW-0863">Zinc-finger</keyword>
<dbReference type="GO" id="GO:0000428">
    <property type="term" value="C:DNA-directed RNA polymerase complex"/>
    <property type="evidence" value="ECO:0007669"/>
    <property type="project" value="UniProtKB-KW"/>
</dbReference>
<dbReference type="Pfam" id="PF01807">
    <property type="entry name" value="Zn_ribbon_DnaG"/>
    <property type="match status" value="1"/>
</dbReference>
<proteinExistence type="inferred from homology"/>
<dbReference type="PIRSF" id="PIRSF002811">
    <property type="entry name" value="DnaG"/>
    <property type="match status" value="1"/>
</dbReference>
<evidence type="ECO:0000256" key="4">
    <source>
        <dbReference type="ARBA" id="ARBA00022695"/>
    </source>
</evidence>
<keyword evidence="17" id="KW-1185">Reference proteome</keyword>
<organism evidence="16 17">
    <name type="scientific">Hazenella coriacea</name>
    <dbReference type="NCBI Taxonomy" id="1179467"/>
    <lineage>
        <taxon>Bacteria</taxon>
        <taxon>Bacillati</taxon>
        <taxon>Bacillota</taxon>
        <taxon>Bacilli</taxon>
        <taxon>Bacillales</taxon>
        <taxon>Thermoactinomycetaceae</taxon>
        <taxon>Hazenella</taxon>
    </lineage>
</organism>
<evidence type="ECO:0000256" key="8">
    <source>
        <dbReference type="ARBA" id="ARBA00022833"/>
    </source>
</evidence>
<comment type="subunit">
    <text evidence="12">Monomer. Interacts with DnaB.</text>
</comment>
<dbReference type="SMART" id="SM00400">
    <property type="entry name" value="ZnF_CHCC"/>
    <property type="match status" value="1"/>
</dbReference>
<dbReference type="InterPro" id="IPR013264">
    <property type="entry name" value="DNAG_N"/>
</dbReference>
<dbReference type="Proteomes" id="UP000294937">
    <property type="component" value="Unassembled WGS sequence"/>
</dbReference>
<dbReference type="Pfam" id="PF08275">
    <property type="entry name" value="DNAG_N"/>
    <property type="match status" value="1"/>
</dbReference>
<evidence type="ECO:0000259" key="15">
    <source>
        <dbReference type="PROSITE" id="PS50880"/>
    </source>
</evidence>
<dbReference type="InterPro" id="IPR016136">
    <property type="entry name" value="DNA_helicase_N/primase_C"/>
</dbReference>
<dbReference type="PANTHER" id="PTHR30313">
    <property type="entry name" value="DNA PRIMASE"/>
    <property type="match status" value="1"/>
</dbReference>
<evidence type="ECO:0000256" key="11">
    <source>
        <dbReference type="ARBA" id="ARBA00023163"/>
    </source>
</evidence>
<evidence type="ECO:0000313" key="16">
    <source>
        <dbReference type="EMBL" id="TCS94747.1"/>
    </source>
</evidence>
<dbReference type="Pfam" id="PF10410">
    <property type="entry name" value="DnaB_bind"/>
    <property type="match status" value="1"/>
</dbReference>
<accession>A0A4V2UV81</accession>
<dbReference type="InterPro" id="IPR030846">
    <property type="entry name" value="DnaG_bac"/>
</dbReference>
<dbReference type="PROSITE" id="PS50880">
    <property type="entry name" value="TOPRIM"/>
    <property type="match status" value="1"/>
</dbReference>
<dbReference type="CDD" id="cd03364">
    <property type="entry name" value="TOPRIM_DnaG_primases"/>
    <property type="match status" value="1"/>
</dbReference>
<feature type="zinc finger region" description="CHC2-type" evidence="12 14">
    <location>
        <begin position="43"/>
        <end position="67"/>
    </location>
</feature>
<dbReference type="Gene3D" id="3.40.1360.10">
    <property type="match status" value="1"/>
</dbReference>
<dbReference type="GO" id="GO:0005737">
    <property type="term" value="C:cytoplasm"/>
    <property type="evidence" value="ECO:0007669"/>
    <property type="project" value="TreeGrafter"/>
</dbReference>
<comment type="similarity">
    <text evidence="12 13">Belongs to the DnaG primase family.</text>
</comment>
<keyword evidence="10 12" id="KW-0238">DNA-binding</keyword>
<evidence type="ECO:0000256" key="7">
    <source>
        <dbReference type="ARBA" id="ARBA00022771"/>
    </source>
</evidence>
<evidence type="ECO:0000256" key="1">
    <source>
        <dbReference type="ARBA" id="ARBA00022478"/>
    </source>
</evidence>
<keyword evidence="5 12" id="KW-0235">DNA replication</keyword>
<sequence length="613" mass="70920">MVFMGVRIPEEVIDRVRKHFDIVDIVQSYVQLKKSGRNYFGLCPFHSERTPSFSVSPDKQIFHCFGCGVGGDTIKFMMEIEQLTFVEAVQYLAERAGIPLPEIDSSLDHHEEEERRQLRNALKLASQLYHHILLNTKHGDVARKYLANRQISRQTIEEFQLGYAPPSYEFLLSFLLRRGFQEDILVKAGLVALKDTPSQHRCFDRFRNRLMFPLHDSQGRVIGFAGRLLGEGRPKYLNTPETVLFHKGTHLFNLHRARTFIRKEDQAILFEGYMDVISAWQSGIYQVVATQGTSLTDDQAKVIRRNAESAIICYDADLAGQNAAARGLEILRQHGLTIKVAQVPLGKDPDEYIREFGGNAFKEEILAGTLSLTAFKLESLKKNYQLQDEDQRLQYLHEAIHVITDLPMAIEQDHYLRKLAEEFSLSLDAIKEEQRKVRKKKNREKNRDKEQAKWNNGYREHSKHMLGLRKMSMAEKSEMYLVAYMMRSKYITQWAKKHVGAEFHMEVYAALAAYLYAYYEQDVPDDVGRFISTLKDPSLIPKASELAMLDLPEEVSEDALNDYAWHIQSYPVLKEIEKKEKMVEQLTRADEHVKAAQLSIEINQLRKQLQMRT</sequence>
<evidence type="ECO:0000256" key="10">
    <source>
        <dbReference type="ARBA" id="ARBA00023125"/>
    </source>
</evidence>
<dbReference type="InterPro" id="IPR006171">
    <property type="entry name" value="TOPRIM_dom"/>
</dbReference>
<evidence type="ECO:0000256" key="3">
    <source>
        <dbReference type="ARBA" id="ARBA00022679"/>
    </source>
</evidence>
<dbReference type="InterPro" id="IPR037068">
    <property type="entry name" value="DNA_primase_core_N_sf"/>
</dbReference>
<evidence type="ECO:0000313" key="17">
    <source>
        <dbReference type="Proteomes" id="UP000294937"/>
    </source>
</evidence>
<dbReference type="Gene3D" id="1.10.860.10">
    <property type="entry name" value="DNAb Helicase, Chain A"/>
    <property type="match status" value="1"/>
</dbReference>
<keyword evidence="6 12" id="KW-0479">Metal-binding</keyword>
<dbReference type="NCBIfam" id="TIGR01391">
    <property type="entry name" value="dnaG"/>
    <property type="match status" value="1"/>
</dbReference>
<comment type="function">
    <text evidence="12 13">RNA polymerase that catalyzes the synthesis of short RNA molecules used as primers for DNA polymerase during DNA replication.</text>
</comment>
<evidence type="ECO:0000256" key="13">
    <source>
        <dbReference type="PIRNR" id="PIRNR002811"/>
    </source>
</evidence>
<evidence type="ECO:0000256" key="14">
    <source>
        <dbReference type="PIRSR" id="PIRSR002811-1"/>
    </source>
</evidence>
<comment type="catalytic activity">
    <reaction evidence="12">
        <text>ssDNA + n NTP = ssDNA/pppN(pN)n-1 hybrid + (n-1) diphosphate.</text>
        <dbReference type="EC" id="2.7.7.101"/>
    </reaction>
</comment>
<dbReference type="Gene3D" id="3.90.580.10">
    <property type="entry name" value="Zinc finger, CHC2-type domain"/>
    <property type="match status" value="1"/>
</dbReference>
<dbReference type="Gene3D" id="3.90.980.10">
    <property type="entry name" value="DNA primase, catalytic core, N-terminal domain"/>
    <property type="match status" value="1"/>
</dbReference>
<reference evidence="16 17" key="1">
    <citation type="submission" date="2019-03" db="EMBL/GenBank/DDBJ databases">
        <title>Genomic Encyclopedia of Type Strains, Phase IV (KMG-IV): sequencing the most valuable type-strain genomes for metagenomic binning, comparative biology and taxonomic classification.</title>
        <authorList>
            <person name="Goeker M."/>
        </authorList>
    </citation>
    <scope>NUCLEOTIDE SEQUENCE [LARGE SCALE GENOMIC DNA]</scope>
    <source>
        <strain evidence="16 17">DSM 45707</strain>
    </source>
</reference>
<dbReference type="InterPro" id="IPR002694">
    <property type="entry name" value="Znf_CHC2"/>
</dbReference>
<dbReference type="InterPro" id="IPR036977">
    <property type="entry name" value="DNA_primase_Znf_CHC2"/>
</dbReference>
<keyword evidence="4 12" id="KW-0548">Nucleotidyltransferase</keyword>
<evidence type="ECO:0000256" key="9">
    <source>
        <dbReference type="ARBA" id="ARBA00022842"/>
    </source>
</evidence>
<dbReference type="Pfam" id="PF13155">
    <property type="entry name" value="Toprim_2"/>
    <property type="match status" value="1"/>
</dbReference>
<dbReference type="InterPro" id="IPR019475">
    <property type="entry name" value="DNA_primase_DnaB-bd"/>
</dbReference>
<dbReference type="SMART" id="SM00493">
    <property type="entry name" value="TOPRIM"/>
    <property type="match status" value="1"/>
</dbReference>
<comment type="cofactor">
    <cofactor evidence="12 13 14">
        <name>Zn(2+)</name>
        <dbReference type="ChEBI" id="CHEBI:29105"/>
    </cofactor>
    <text evidence="12 13 14">Binds 1 zinc ion per monomer.</text>
</comment>
<keyword evidence="11 12" id="KW-0804">Transcription</keyword>
<feature type="domain" description="Toprim" evidence="15">
    <location>
        <begin position="265"/>
        <end position="346"/>
    </location>
</feature>
<dbReference type="HAMAP" id="MF_00974">
    <property type="entry name" value="DNA_primase_DnaG"/>
    <property type="match status" value="1"/>
</dbReference>
<dbReference type="EC" id="2.7.7.101" evidence="12"/>
<dbReference type="SUPFAM" id="SSF57783">
    <property type="entry name" value="Zinc beta-ribbon"/>
    <property type="match status" value="1"/>
</dbReference>
<keyword evidence="9" id="KW-0460">Magnesium</keyword>
<comment type="domain">
    <text evidence="12">Contains an N-terminal zinc-binding domain, a central core domain that contains the primase activity, and a C-terminal DnaB-binding domain.</text>
</comment>
<keyword evidence="2 12" id="KW-0639">Primosome</keyword>
<dbReference type="GO" id="GO:0008270">
    <property type="term" value="F:zinc ion binding"/>
    <property type="evidence" value="ECO:0007669"/>
    <property type="project" value="UniProtKB-UniRule"/>
</dbReference>
<dbReference type="GO" id="GO:0003899">
    <property type="term" value="F:DNA-directed RNA polymerase activity"/>
    <property type="evidence" value="ECO:0007669"/>
    <property type="project" value="UniProtKB-UniRule"/>
</dbReference>
<dbReference type="InterPro" id="IPR006295">
    <property type="entry name" value="DNA_primase_DnaG"/>
</dbReference>
<evidence type="ECO:0000256" key="6">
    <source>
        <dbReference type="ARBA" id="ARBA00022723"/>
    </source>
</evidence>